<dbReference type="Gene3D" id="2.60.40.10">
    <property type="entry name" value="Immunoglobulins"/>
    <property type="match status" value="1"/>
</dbReference>
<dbReference type="SUPFAM" id="SSF50939">
    <property type="entry name" value="Sialidases"/>
    <property type="match status" value="1"/>
</dbReference>
<dbReference type="Pfam" id="PF18911">
    <property type="entry name" value="PKD_4"/>
    <property type="match status" value="1"/>
</dbReference>
<reference evidence="4 5" key="1">
    <citation type="submission" date="2020-10" db="EMBL/GenBank/DDBJ databases">
        <title>Connecting structure to function with the recovery of over 1000 high-quality activated sludge metagenome-assembled genomes encoding full-length rRNA genes using long-read sequencing.</title>
        <authorList>
            <person name="Singleton C.M."/>
            <person name="Petriglieri F."/>
            <person name="Kristensen J.M."/>
            <person name="Kirkegaard R.H."/>
            <person name="Michaelsen T.Y."/>
            <person name="Andersen M.H."/>
            <person name="Karst S.M."/>
            <person name="Dueholm M.S."/>
            <person name="Nielsen P.H."/>
            <person name="Albertsen M."/>
        </authorList>
    </citation>
    <scope>NUCLEOTIDE SEQUENCE [LARGE SCALE GENOMIC DNA]</scope>
    <source>
        <strain evidence="4">Ribe_18-Q3-R11-54_MAXAC.273</strain>
    </source>
</reference>
<dbReference type="InterPro" id="IPR050310">
    <property type="entry name" value="VPS10-sortilin"/>
</dbReference>
<dbReference type="Pfam" id="PF15902">
    <property type="entry name" value="Sortilin-Vps10"/>
    <property type="match status" value="2"/>
</dbReference>
<dbReference type="InterPro" id="IPR035986">
    <property type="entry name" value="PKD_dom_sf"/>
</dbReference>
<dbReference type="AlphaFoldDB" id="A0A9D7T2Z0"/>
<feature type="domain" description="PKD" evidence="3">
    <location>
        <begin position="803"/>
        <end position="890"/>
    </location>
</feature>
<organism evidence="4 5">
    <name type="scientific">Candidatus Opimibacter skivensis</name>
    <dbReference type="NCBI Taxonomy" id="2982028"/>
    <lineage>
        <taxon>Bacteria</taxon>
        <taxon>Pseudomonadati</taxon>
        <taxon>Bacteroidota</taxon>
        <taxon>Saprospiria</taxon>
        <taxon>Saprospirales</taxon>
        <taxon>Saprospiraceae</taxon>
        <taxon>Candidatus Opimibacter</taxon>
    </lineage>
</organism>
<sequence length="1163" mass="130493">MKCKLLLLCLLFSIGLFGQEYNKVNPVPGESLPVWAQMMYGDHPNIWQVDDLYRIWRQTHPDEKTTYTQYYKKWRHAVDPFISLQGFEKRPTAAETKEFYTRLENLKKKNLLGTSSRGQNQWTNIGPFETFNTNTGPNPFAKSSQANIYCLDQSLSNPDVLYVGTEGSEIFKSTDHGLNWSCVSRAINISAVTAIEINPTNPDIVFAGENTNIWKTEDGGKNWNLVLTDPNMYPNEILINPANDSIVLAATQNGLYRSTDGGTIWTRLLPEPCYDVEWKTDDPTVAFLVRNDPAQLICRFYKSNDSGLTWTLRDNGWFFSDLEGRNDGGAKLAVSKADPNRIYAVLIGEAKTDDAGFIGIYRSDDAGESWTLPNPPAGGPWDETNHPDMATIGHTGGYHQGFYNLGFDVSDTNPDDLLVGFVSLWYSTNGAISFTCFGGYCGNPFNYVHPDCQDIEINGDDVWMTSDGGVEYSNDFFATHYARNRGITGSDFWGFGTGWNDDLFVGGRYHNGNTGWYENWLPGECLSLGGGEASTGYVNPGEGRKTYYSDIGGVILPEEENGYAEYFQIGKTPNESYYDAESGEMEWDPRSWNTFYVTNDNKLWITTDGGKNWDIKHEFGTDITARAMSFEISRSDPKVMYVFQRASYTWDTGLLWKTTDGGDTWNQLPLPPGYARRVVLALSPENENQCWLAYPDGNDNEKIYFTNNRGESWQNLTTSALDGEHITYILAQGGTDGGIYLGTFRTIWFKDNTMADWTPYNDGLPVQISTCILRPFYRDGKIRLGAYGKGIWEAPFAVPSKPLAQPMVNKRLSSCPGDTIEFDDYSMLSHAGATWQWEFPGGEPSTSNVRNPKVIYHQSGKYDVTLTVTNPNGTSTKTIPEMVEIQSPEINELPPLIDFSTTDYFTIVNPDDTITWEPVRLTSCNPAGDTAYYVHNYIYGSYGQDELVLPVNMDLTKAINPSLSFDVAYAPYFDGNYFIDSLLVKLTNNCGKSYHVIFRSGGAELSTTASGIGTDSLYEYEEFSPQNCEEWRHVTLDLSAYAGQYVTISFLNKSGYGNNMYLDNILLEDTPLSIGNPTKTLKFRLHPNPTKDNIELSGESLSDQNIRLQIFSVSGLLMSEQKVNVPSGSWSEYMDLNNFPAGTYLIKVTSDQKVLWTHTLIKL</sequence>
<dbReference type="PROSITE" id="PS50093">
    <property type="entry name" value="PKD"/>
    <property type="match status" value="1"/>
</dbReference>
<dbReference type="InterPro" id="IPR022409">
    <property type="entry name" value="PKD/Chitinase_dom"/>
</dbReference>
<proteinExistence type="predicted"/>
<dbReference type="PANTHER" id="PTHR12106:SF27">
    <property type="entry name" value="SORTILIN-RELATED RECEPTOR"/>
    <property type="match status" value="1"/>
</dbReference>
<evidence type="ECO:0000313" key="5">
    <source>
        <dbReference type="Proteomes" id="UP000808337"/>
    </source>
</evidence>
<dbReference type="CDD" id="cd00146">
    <property type="entry name" value="PKD"/>
    <property type="match status" value="1"/>
</dbReference>
<evidence type="ECO:0000259" key="3">
    <source>
        <dbReference type="PROSITE" id="PS50093"/>
    </source>
</evidence>
<dbReference type="InterPro" id="IPR036278">
    <property type="entry name" value="Sialidase_sf"/>
</dbReference>
<dbReference type="Proteomes" id="UP000808337">
    <property type="component" value="Unassembled WGS sequence"/>
</dbReference>
<gene>
    <name evidence="4" type="ORF">IPP15_24020</name>
</gene>
<name>A0A9D7T2Z0_9BACT</name>
<dbReference type="SUPFAM" id="SSF110296">
    <property type="entry name" value="Oligoxyloglucan reducing end-specific cellobiohydrolase"/>
    <property type="match status" value="1"/>
</dbReference>
<dbReference type="InterPro" id="IPR000601">
    <property type="entry name" value="PKD_dom"/>
</dbReference>
<accession>A0A9D7T2Z0</accession>
<dbReference type="InterPro" id="IPR031778">
    <property type="entry name" value="Sortilin_N"/>
</dbReference>
<feature type="signal peptide" evidence="2">
    <location>
        <begin position="1"/>
        <end position="18"/>
    </location>
</feature>
<evidence type="ECO:0000256" key="1">
    <source>
        <dbReference type="ARBA" id="ARBA00022737"/>
    </source>
</evidence>
<evidence type="ECO:0000313" key="4">
    <source>
        <dbReference type="EMBL" id="MBK9985369.1"/>
    </source>
</evidence>
<comment type="caution">
    <text evidence="4">The sequence shown here is derived from an EMBL/GenBank/DDBJ whole genome shotgun (WGS) entry which is preliminary data.</text>
</comment>
<protein>
    <submittedName>
        <fullName evidence="4">PKD domain-containing protein</fullName>
    </submittedName>
</protein>
<dbReference type="InterPro" id="IPR015943">
    <property type="entry name" value="WD40/YVTN_repeat-like_dom_sf"/>
</dbReference>
<keyword evidence="2" id="KW-0732">Signal</keyword>
<dbReference type="Gene3D" id="2.130.10.10">
    <property type="entry name" value="YVTN repeat-like/Quinoprotein amine dehydrogenase"/>
    <property type="match status" value="2"/>
</dbReference>
<dbReference type="InterPro" id="IPR013783">
    <property type="entry name" value="Ig-like_fold"/>
</dbReference>
<dbReference type="PANTHER" id="PTHR12106">
    <property type="entry name" value="SORTILIN RELATED"/>
    <property type="match status" value="1"/>
</dbReference>
<evidence type="ECO:0000256" key="2">
    <source>
        <dbReference type="SAM" id="SignalP"/>
    </source>
</evidence>
<dbReference type="SUPFAM" id="SSF49299">
    <property type="entry name" value="PKD domain"/>
    <property type="match status" value="1"/>
</dbReference>
<dbReference type="SMART" id="SM00089">
    <property type="entry name" value="PKD"/>
    <property type="match status" value="1"/>
</dbReference>
<dbReference type="InterPro" id="IPR026444">
    <property type="entry name" value="Secre_tail"/>
</dbReference>
<dbReference type="Pfam" id="PF18962">
    <property type="entry name" value="Por_Secre_tail"/>
    <property type="match status" value="1"/>
</dbReference>
<dbReference type="EMBL" id="JADKGY010000035">
    <property type="protein sequence ID" value="MBK9985369.1"/>
    <property type="molecule type" value="Genomic_DNA"/>
</dbReference>
<feature type="chain" id="PRO_5038802250" evidence="2">
    <location>
        <begin position="19"/>
        <end position="1163"/>
    </location>
</feature>
<dbReference type="NCBIfam" id="TIGR04183">
    <property type="entry name" value="Por_Secre_tail"/>
    <property type="match status" value="1"/>
</dbReference>
<keyword evidence="1" id="KW-0677">Repeat</keyword>